<dbReference type="PIRSF" id="PIRSF002741">
    <property type="entry name" value="MppA"/>
    <property type="match status" value="1"/>
</dbReference>
<dbReference type="SUPFAM" id="SSF53850">
    <property type="entry name" value="Periplasmic binding protein-like II"/>
    <property type="match status" value="1"/>
</dbReference>
<dbReference type="InterPro" id="IPR039424">
    <property type="entry name" value="SBP_5"/>
</dbReference>
<feature type="domain" description="Solute-binding protein family 5" evidence="6">
    <location>
        <begin position="104"/>
        <end position="503"/>
    </location>
</feature>
<comment type="similarity">
    <text evidence="2">Belongs to the bacterial solute-binding protein 5 family.</text>
</comment>
<dbReference type="InterPro" id="IPR000914">
    <property type="entry name" value="SBP_5_dom"/>
</dbReference>
<keyword evidence="8" id="KW-1185">Reference proteome</keyword>
<dbReference type="PANTHER" id="PTHR30290:SF10">
    <property type="entry name" value="PERIPLASMIC OLIGOPEPTIDE-BINDING PROTEIN-RELATED"/>
    <property type="match status" value="1"/>
</dbReference>
<evidence type="ECO:0000256" key="4">
    <source>
        <dbReference type="ARBA" id="ARBA00022729"/>
    </source>
</evidence>
<dbReference type="PANTHER" id="PTHR30290">
    <property type="entry name" value="PERIPLASMIC BINDING COMPONENT OF ABC TRANSPORTER"/>
    <property type="match status" value="1"/>
</dbReference>
<comment type="subcellular location">
    <subcellularLocation>
        <location evidence="1">Cell envelope</location>
    </subcellularLocation>
</comment>
<feature type="region of interest" description="Disordered" evidence="5">
    <location>
        <begin position="1"/>
        <end position="33"/>
    </location>
</feature>
<evidence type="ECO:0000256" key="2">
    <source>
        <dbReference type="ARBA" id="ARBA00005695"/>
    </source>
</evidence>
<evidence type="ECO:0000259" key="6">
    <source>
        <dbReference type="Pfam" id="PF00496"/>
    </source>
</evidence>
<dbReference type="RefSeq" id="WP_380635574.1">
    <property type="nucleotide sequence ID" value="NZ_JBHSQO010000010.1"/>
</dbReference>
<comment type="caution">
    <text evidence="7">The sequence shown here is derived from an EMBL/GenBank/DDBJ whole genome shotgun (WGS) entry which is preliminary data.</text>
</comment>
<dbReference type="Gene3D" id="3.10.105.10">
    <property type="entry name" value="Dipeptide-binding Protein, Domain 3"/>
    <property type="match status" value="1"/>
</dbReference>
<evidence type="ECO:0000256" key="1">
    <source>
        <dbReference type="ARBA" id="ARBA00004196"/>
    </source>
</evidence>
<dbReference type="Proteomes" id="UP001596220">
    <property type="component" value="Unassembled WGS sequence"/>
</dbReference>
<evidence type="ECO:0000256" key="3">
    <source>
        <dbReference type="ARBA" id="ARBA00022448"/>
    </source>
</evidence>
<gene>
    <name evidence="7" type="ORF">ACFP3R_12070</name>
</gene>
<reference evidence="8" key="1">
    <citation type="journal article" date="2019" name="Int. J. Syst. Evol. Microbiol.">
        <title>The Global Catalogue of Microorganisms (GCM) 10K type strain sequencing project: providing services to taxonomists for standard genome sequencing and annotation.</title>
        <authorList>
            <consortium name="The Broad Institute Genomics Platform"/>
            <consortium name="The Broad Institute Genome Sequencing Center for Infectious Disease"/>
            <person name="Wu L."/>
            <person name="Ma J."/>
        </authorList>
    </citation>
    <scope>NUCLEOTIDE SEQUENCE [LARGE SCALE GENOMIC DNA]</scope>
    <source>
        <strain evidence="8">CGMCC 4.7246</strain>
    </source>
</reference>
<keyword evidence="4" id="KW-0732">Signal</keyword>
<dbReference type="InterPro" id="IPR030678">
    <property type="entry name" value="Peptide/Ni-bd"/>
</dbReference>
<dbReference type="Gene3D" id="3.40.190.10">
    <property type="entry name" value="Periplasmic binding protein-like II"/>
    <property type="match status" value="1"/>
</dbReference>
<proteinExistence type="inferred from homology"/>
<sequence length="606" mass="65157">MTSSTTTTGTTDGTAADPSAGTPAGTADGTPAATAAATATALRLVLPGEGEPRRGGILRYFGPGGMDHIDPACASYAFSHQILRLFTRQLFTYPTTADEDALTPVPDLAVAVPTPDNGGVVEGGLVHRVELRPGVFWDTEPPREVTAADLVRGLKRLACPVTGTGALGYFTSTVRGMAEFAEGYRAAIERDGATPETAARYQNTHEISGLRVLDDHRLEIGLVRPANDIVNILATLYASPAPVEYDAVVPGGPGFADVVRSCGPYRLTGYRHGEHLSMRRNPAWNPGSDPLRPAWIDGIEVRMARVEDEVVRDEVESGRADLSWGAPVISHDRPSPDADRHVGYALNPYLLFNVRGPRQELRDPAVRRALGTAVDKAALVGLMDRMDLGTVTQTAHCVIPPGNVGYRPAPPGTTDGGDPELARKMLRAAGCEGMRLRVLYRVETPHDDIAFSYADDLRAAGVDVEMIRILHADEYYRILQDPERALAGDWDVTAAAWTPDWFGNNGRTCMQPLFESPSGAGSCNYGGYSDPAVDALIAEALAEPDPERAGDLWHAVDRAVCEAAAVVPLLVCEPTILHVTSPRVRNAIPMPHVDRWYDAANLWLVD</sequence>
<evidence type="ECO:0000313" key="7">
    <source>
        <dbReference type="EMBL" id="MFC6090010.1"/>
    </source>
</evidence>
<dbReference type="Pfam" id="PF00496">
    <property type="entry name" value="SBP_bac_5"/>
    <property type="match status" value="1"/>
</dbReference>
<keyword evidence="3" id="KW-0813">Transport</keyword>
<organism evidence="7 8">
    <name type="scientific">Saccharothrix lopnurensis</name>
    <dbReference type="NCBI Taxonomy" id="1670621"/>
    <lineage>
        <taxon>Bacteria</taxon>
        <taxon>Bacillati</taxon>
        <taxon>Actinomycetota</taxon>
        <taxon>Actinomycetes</taxon>
        <taxon>Pseudonocardiales</taxon>
        <taxon>Pseudonocardiaceae</taxon>
        <taxon>Saccharothrix</taxon>
    </lineage>
</organism>
<evidence type="ECO:0000256" key="5">
    <source>
        <dbReference type="SAM" id="MobiDB-lite"/>
    </source>
</evidence>
<dbReference type="EMBL" id="JBHSQO010000010">
    <property type="protein sequence ID" value="MFC6090010.1"/>
    <property type="molecule type" value="Genomic_DNA"/>
</dbReference>
<protein>
    <submittedName>
        <fullName evidence="7">ABC transporter substrate-binding protein</fullName>
    </submittedName>
</protein>
<name>A0ABW1P333_9PSEU</name>
<evidence type="ECO:0000313" key="8">
    <source>
        <dbReference type="Proteomes" id="UP001596220"/>
    </source>
</evidence>
<accession>A0ABW1P333</accession>